<sequence length="193" mass="22623">MNAMGLPDSDECYVSLHEAYSKRNRHYHSTVHIDAMLRHYDVTADLAEYPHQIELAIWFHDAIYKPLSSSNEKDSADWAKDFLAANDYDVIGIDRVYKLIMATQHHGEVVEHDEKLIVDIDLTILATPNHIYDQFEVNVRKEYWLVPSFIYRKKRKQLLQGFLDQNSIYNLGYFINKYEQSARDNIARAISLL</sequence>
<dbReference type="GO" id="GO:0016787">
    <property type="term" value="F:hydrolase activity"/>
    <property type="evidence" value="ECO:0007669"/>
    <property type="project" value="UniProtKB-KW"/>
</dbReference>
<dbReference type="Gene3D" id="1.10.472.50">
    <property type="entry name" value="HD-domain/PDEase-like"/>
    <property type="match status" value="1"/>
</dbReference>
<keyword evidence="1" id="KW-0378">Hydrolase</keyword>
<organism evidence="1">
    <name type="scientific">hydrothermal vent metagenome</name>
    <dbReference type="NCBI Taxonomy" id="652676"/>
    <lineage>
        <taxon>unclassified sequences</taxon>
        <taxon>metagenomes</taxon>
        <taxon>ecological metagenomes</taxon>
    </lineage>
</organism>
<gene>
    <name evidence="1" type="ORF">MNBD_GAMMA02-626</name>
</gene>
<name>A0A3B0W5D7_9ZZZZ</name>
<dbReference type="SUPFAM" id="SSF109604">
    <property type="entry name" value="HD-domain/PDEase-like"/>
    <property type="match status" value="1"/>
</dbReference>
<dbReference type="PANTHER" id="PTHR21174:SF0">
    <property type="entry name" value="HD PHOSPHOHYDROLASE FAMILY PROTEIN-RELATED"/>
    <property type="match status" value="1"/>
</dbReference>
<dbReference type="PANTHER" id="PTHR21174">
    <property type="match status" value="1"/>
</dbReference>
<dbReference type="EMBL" id="UOFA01000121">
    <property type="protein sequence ID" value="VAW44509.1"/>
    <property type="molecule type" value="Genomic_DNA"/>
</dbReference>
<dbReference type="InterPro" id="IPR009218">
    <property type="entry name" value="HD_phosphohydro"/>
</dbReference>
<reference evidence="1" key="1">
    <citation type="submission" date="2018-06" db="EMBL/GenBank/DDBJ databases">
        <authorList>
            <person name="Zhirakovskaya E."/>
        </authorList>
    </citation>
    <scope>NUCLEOTIDE SEQUENCE</scope>
</reference>
<accession>A0A3B0W5D7</accession>
<dbReference type="AlphaFoldDB" id="A0A3B0W5D7"/>
<dbReference type="PIRSF" id="PIRSF035170">
    <property type="entry name" value="HD_phosphohydro"/>
    <property type="match status" value="1"/>
</dbReference>
<proteinExistence type="predicted"/>
<protein>
    <submittedName>
        <fullName evidence="1">COG4339 metal-dependent phosphohydrolase, HD superfamily</fullName>
    </submittedName>
</protein>
<evidence type="ECO:0000313" key="1">
    <source>
        <dbReference type="EMBL" id="VAW44509.1"/>
    </source>
</evidence>